<evidence type="ECO:0000313" key="3">
    <source>
        <dbReference type="EnsemblMetazoa" id="HelroP193628"/>
    </source>
</evidence>
<proteinExistence type="predicted"/>
<dbReference type="EnsemblMetazoa" id="HelroT193628">
    <property type="protein sequence ID" value="HelroP193628"/>
    <property type="gene ID" value="HelroG193628"/>
</dbReference>
<dbReference type="InParanoid" id="T1FV75"/>
<evidence type="ECO:0000256" key="1">
    <source>
        <dbReference type="SAM" id="Phobius"/>
    </source>
</evidence>
<protein>
    <recommendedName>
        <fullName evidence="5">IPT/TIG domain-containing protein</fullName>
    </recommendedName>
</protein>
<dbReference type="HOGENOM" id="CLU_682026_0_0_1"/>
<evidence type="ECO:0000313" key="4">
    <source>
        <dbReference type="Proteomes" id="UP000015101"/>
    </source>
</evidence>
<name>T1FV75_HELRO</name>
<dbReference type="RefSeq" id="XP_009026734.1">
    <property type="nucleotide sequence ID" value="XM_009028486.1"/>
</dbReference>
<dbReference type="CTD" id="20212721"/>
<keyword evidence="1" id="KW-0472">Membrane</keyword>
<gene>
    <name evidence="3" type="primary">20212721</name>
    <name evidence="2" type="ORF">HELRODRAFT_193628</name>
</gene>
<reference evidence="2 4" key="2">
    <citation type="journal article" date="2013" name="Nature">
        <title>Insights into bilaterian evolution from three spiralian genomes.</title>
        <authorList>
            <person name="Simakov O."/>
            <person name="Marletaz F."/>
            <person name="Cho S.J."/>
            <person name="Edsinger-Gonzales E."/>
            <person name="Havlak P."/>
            <person name="Hellsten U."/>
            <person name="Kuo D.H."/>
            <person name="Larsson T."/>
            <person name="Lv J."/>
            <person name="Arendt D."/>
            <person name="Savage R."/>
            <person name="Osoegawa K."/>
            <person name="de Jong P."/>
            <person name="Grimwood J."/>
            <person name="Chapman J.A."/>
            <person name="Shapiro H."/>
            <person name="Aerts A."/>
            <person name="Otillar R.P."/>
            <person name="Terry A.Y."/>
            <person name="Boore J.L."/>
            <person name="Grigoriev I.V."/>
            <person name="Lindberg D.R."/>
            <person name="Seaver E.C."/>
            <person name="Weisblat D.A."/>
            <person name="Putnam N.H."/>
            <person name="Rokhsar D.S."/>
        </authorList>
    </citation>
    <scope>NUCLEOTIDE SEQUENCE</scope>
</reference>
<evidence type="ECO:0000313" key="2">
    <source>
        <dbReference type="EMBL" id="ESN95079.1"/>
    </source>
</evidence>
<keyword evidence="1" id="KW-1133">Transmembrane helix</keyword>
<evidence type="ECO:0008006" key="5">
    <source>
        <dbReference type="Google" id="ProtNLM"/>
    </source>
</evidence>
<dbReference type="CDD" id="cd00603">
    <property type="entry name" value="IPT_PCSR"/>
    <property type="match status" value="1"/>
</dbReference>
<sequence>MKELFSVAGSDGREHEADGFFKVVQVEPKFAYYNVPTNVKVHFKSAINNLSSACKSSQFGFYMLEDFTYDENSSIIYKRLTVKNDDDDYGSEGCILLASVLKSRGSLQLRTESKLFLKFNKRIINTNTSFLFKPKSSFQPSITPSATIISGGTRVVISGENIDQSAGDLKMFVQCFEMDSGLYWENQETCEVASPTSVQCKQPKLLFSEKLMKNLRLKAEENISVPLNLTGRAQLTFTLMFENESHTLTAPSIYNDPIIDTFHPYVQTFDIEKDKRIFIKGKWAKVKWSAAHEVLITVGDGRCEDIKRESRFEISCCPSFAATPSLLHPAKPLLVKVEIGHATYQLGYLKYSSTKVIFNVIIITMVTILSLVVVTRGAGTLATLLPAPTSVVKNIYSHHYLVKI</sequence>
<dbReference type="AlphaFoldDB" id="T1FV75"/>
<organism evidence="3 4">
    <name type="scientific">Helobdella robusta</name>
    <name type="common">Californian leech</name>
    <dbReference type="NCBI Taxonomy" id="6412"/>
    <lineage>
        <taxon>Eukaryota</taxon>
        <taxon>Metazoa</taxon>
        <taxon>Spiralia</taxon>
        <taxon>Lophotrochozoa</taxon>
        <taxon>Annelida</taxon>
        <taxon>Clitellata</taxon>
        <taxon>Hirudinea</taxon>
        <taxon>Rhynchobdellida</taxon>
        <taxon>Glossiphoniidae</taxon>
        <taxon>Helobdella</taxon>
    </lineage>
</organism>
<reference evidence="4" key="1">
    <citation type="submission" date="2012-12" db="EMBL/GenBank/DDBJ databases">
        <authorList>
            <person name="Hellsten U."/>
            <person name="Grimwood J."/>
            <person name="Chapman J.A."/>
            <person name="Shapiro H."/>
            <person name="Aerts A."/>
            <person name="Otillar R.P."/>
            <person name="Terry A.Y."/>
            <person name="Boore J.L."/>
            <person name="Simakov O."/>
            <person name="Marletaz F."/>
            <person name="Cho S.-J."/>
            <person name="Edsinger-Gonzales E."/>
            <person name="Havlak P."/>
            <person name="Kuo D.-H."/>
            <person name="Larsson T."/>
            <person name="Lv J."/>
            <person name="Arendt D."/>
            <person name="Savage R."/>
            <person name="Osoegawa K."/>
            <person name="de Jong P."/>
            <person name="Lindberg D.R."/>
            <person name="Seaver E.C."/>
            <person name="Weisblat D.A."/>
            <person name="Putnam N.H."/>
            <person name="Grigoriev I.V."/>
            <person name="Rokhsar D.S."/>
        </authorList>
    </citation>
    <scope>NUCLEOTIDE SEQUENCE</scope>
</reference>
<dbReference type="EMBL" id="AMQM01006913">
    <property type="status" value="NOT_ANNOTATED_CDS"/>
    <property type="molecule type" value="Genomic_DNA"/>
</dbReference>
<feature type="transmembrane region" description="Helical" evidence="1">
    <location>
        <begin position="356"/>
        <end position="374"/>
    </location>
</feature>
<dbReference type="Proteomes" id="UP000015101">
    <property type="component" value="Unassembled WGS sequence"/>
</dbReference>
<dbReference type="EMBL" id="KB097542">
    <property type="protein sequence ID" value="ESN95079.1"/>
    <property type="molecule type" value="Genomic_DNA"/>
</dbReference>
<reference evidence="3" key="3">
    <citation type="submission" date="2015-06" db="UniProtKB">
        <authorList>
            <consortium name="EnsemblMetazoa"/>
        </authorList>
    </citation>
    <scope>IDENTIFICATION</scope>
</reference>
<accession>T1FV75</accession>
<dbReference type="GeneID" id="20212721"/>
<keyword evidence="1" id="KW-0812">Transmembrane</keyword>
<dbReference type="KEGG" id="hro:HELRODRAFT_193628"/>
<keyword evidence="4" id="KW-1185">Reference proteome</keyword>